<evidence type="ECO:0000313" key="2">
    <source>
        <dbReference type="Proteomes" id="UP000325440"/>
    </source>
</evidence>
<dbReference type="Proteomes" id="UP000325440">
    <property type="component" value="Unassembled WGS sequence"/>
</dbReference>
<dbReference type="AlphaFoldDB" id="A0A5E4M9W2"/>
<reference evidence="1 2" key="1">
    <citation type="submission" date="2019-08" db="EMBL/GenBank/DDBJ databases">
        <authorList>
            <person name="Alioto T."/>
            <person name="Alioto T."/>
            <person name="Gomez Garrido J."/>
        </authorList>
    </citation>
    <scope>NUCLEOTIDE SEQUENCE [LARGE SCALE GENOMIC DNA]</scope>
</reference>
<dbReference type="EMBL" id="CABPRJ010000380">
    <property type="protein sequence ID" value="VVC27618.1"/>
    <property type="molecule type" value="Genomic_DNA"/>
</dbReference>
<protein>
    <submittedName>
        <fullName evidence="1">Uncharacterized protein</fullName>
    </submittedName>
</protein>
<name>A0A5E4M9W2_9HEMI</name>
<organism evidence="1 2">
    <name type="scientific">Cinara cedri</name>
    <dbReference type="NCBI Taxonomy" id="506608"/>
    <lineage>
        <taxon>Eukaryota</taxon>
        <taxon>Metazoa</taxon>
        <taxon>Ecdysozoa</taxon>
        <taxon>Arthropoda</taxon>
        <taxon>Hexapoda</taxon>
        <taxon>Insecta</taxon>
        <taxon>Pterygota</taxon>
        <taxon>Neoptera</taxon>
        <taxon>Paraneoptera</taxon>
        <taxon>Hemiptera</taxon>
        <taxon>Sternorrhyncha</taxon>
        <taxon>Aphidomorpha</taxon>
        <taxon>Aphidoidea</taxon>
        <taxon>Aphididae</taxon>
        <taxon>Lachninae</taxon>
        <taxon>Cinara</taxon>
    </lineage>
</organism>
<accession>A0A5E4M9W2</accession>
<keyword evidence="2" id="KW-1185">Reference proteome</keyword>
<proteinExistence type="predicted"/>
<gene>
    <name evidence="1" type="ORF">CINCED_3A014302</name>
</gene>
<evidence type="ECO:0000313" key="1">
    <source>
        <dbReference type="EMBL" id="VVC27618.1"/>
    </source>
</evidence>
<sequence>MLHFFTIEDSPPTKERGIFGPALRDSEVRSSGVYCLDVNECFGPKVQKAIYSPVEELNDEHAIPQNAKKPKMEELKSDHLDLGLGNTQLTIAEIRKSVSALEKILKR</sequence>